<accession>A0A8S5Q140</accession>
<evidence type="ECO:0000256" key="1">
    <source>
        <dbReference type="SAM" id="Phobius"/>
    </source>
</evidence>
<organism evidence="2">
    <name type="scientific">Siphoviridae sp. ctKHH22</name>
    <dbReference type="NCBI Taxonomy" id="2825439"/>
    <lineage>
        <taxon>Viruses</taxon>
        <taxon>Duplodnaviria</taxon>
        <taxon>Heunggongvirae</taxon>
        <taxon>Uroviricota</taxon>
        <taxon>Caudoviricetes</taxon>
    </lineage>
</organism>
<feature type="transmembrane region" description="Helical" evidence="1">
    <location>
        <begin position="12"/>
        <end position="32"/>
    </location>
</feature>
<proteinExistence type="predicted"/>
<reference evidence="2" key="1">
    <citation type="journal article" date="2021" name="Proc. Natl. Acad. Sci. U.S.A.">
        <title>A Catalog of Tens of Thousands of Viruses from Human Metagenomes Reveals Hidden Associations with Chronic Diseases.</title>
        <authorList>
            <person name="Tisza M.J."/>
            <person name="Buck C.B."/>
        </authorList>
    </citation>
    <scope>NUCLEOTIDE SEQUENCE</scope>
    <source>
        <strain evidence="2">CtKHH22</strain>
    </source>
</reference>
<keyword evidence="1" id="KW-0472">Membrane</keyword>
<keyword evidence="1" id="KW-0812">Transmembrane</keyword>
<sequence length="44" mass="5191">MSLNRLRKSKIVYARYGIYLLYLAFFCIFASAKRKLWNIGSEVS</sequence>
<dbReference type="EMBL" id="BK015563">
    <property type="protein sequence ID" value="DAE13047.1"/>
    <property type="molecule type" value="Genomic_DNA"/>
</dbReference>
<name>A0A8S5Q140_9CAUD</name>
<keyword evidence="1" id="KW-1133">Transmembrane helix</keyword>
<protein>
    <submittedName>
        <fullName evidence="2">Uncharacterized protein</fullName>
    </submittedName>
</protein>
<evidence type="ECO:0000313" key="2">
    <source>
        <dbReference type="EMBL" id="DAE13047.1"/>
    </source>
</evidence>